<dbReference type="Proteomes" id="UP000011717">
    <property type="component" value="Unassembled WGS sequence"/>
</dbReference>
<comment type="caution">
    <text evidence="2">The sequence shown here is derived from an EMBL/GenBank/DDBJ whole genome shotgun (WGS) entry which is preliminary data.</text>
</comment>
<keyword evidence="3" id="KW-1185">Reference proteome</keyword>
<keyword evidence="1" id="KW-0175">Coiled coil</keyword>
<evidence type="ECO:0000256" key="1">
    <source>
        <dbReference type="SAM" id="Coils"/>
    </source>
</evidence>
<accession>M2T9S1</accession>
<name>M2T9S1_9SPHN</name>
<reference evidence="2 3" key="1">
    <citation type="journal article" date="2013" name="Genome Announc.">
        <title>Draft Genome Sequence of Strain JLT2015T, Belonging to the Family Sphingomonadaceae of the Alphaproteobacteria.</title>
        <authorList>
            <person name="Tang K."/>
            <person name="Liu K."/>
            <person name="Li S."/>
            <person name="Jiao N."/>
        </authorList>
    </citation>
    <scope>NUCLEOTIDE SEQUENCE [LARGE SCALE GENOMIC DNA]</scope>
    <source>
        <strain evidence="2 3">JLT2015</strain>
    </source>
</reference>
<feature type="coiled-coil region" evidence="1">
    <location>
        <begin position="82"/>
        <end position="109"/>
    </location>
</feature>
<sequence length="124" mass="13795">MPDPTQVCEDALRADKAYNVENAILPSENKIIDRLLARRVELVSAYAEIYEKLHDREHGIATILGIVTNVAAFWNPQKVADARDARVRLQKVNHEIAELAMDLAGLLEERSEIGNSSGFASDTH</sequence>
<evidence type="ECO:0000313" key="3">
    <source>
        <dbReference type="Proteomes" id="UP000011717"/>
    </source>
</evidence>
<gene>
    <name evidence="2" type="ORF">C725_1225</name>
</gene>
<protein>
    <submittedName>
        <fullName evidence="2">Uncharacterized protein</fullName>
    </submittedName>
</protein>
<organism evidence="2 3">
    <name type="scientific">Pacificimonas flava</name>
    <dbReference type="NCBI Taxonomy" id="1234595"/>
    <lineage>
        <taxon>Bacteria</taxon>
        <taxon>Pseudomonadati</taxon>
        <taxon>Pseudomonadota</taxon>
        <taxon>Alphaproteobacteria</taxon>
        <taxon>Sphingomonadales</taxon>
        <taxon>Sphingosinicellaceae</taxon>
        <taxon>Pacificimonas</taxon>
    </lineage>
</organism>
<dbReference type="EMBL" id="AMRV01000003">
    <property type="protein sequence ID" value="EMD83324.1"/>
    <property type="molecule type" value="Genomic_DNA"/>
</dbReference>
<evidence type="ECO:0000313" key="2">
    <source>
        <dbReference type="EMBL" id="EMD83324.1"/>
    </source>
</evidence>
<dbReference type="AlphaFoldDB" id="M2T9S1"/>
<proteinExistence type="predicted"/>